<keyword evidence="8 10" id="KW-0511">Multifunctional enzyme</keyword>
<dbReference type="PANTHER" id="PTHR30305">
    <property type="entry name" value="PROTEIN YJDM-RELATED"/>
    <property type="match status" value="1"/>
</dbReference>
<evidence type="ECO:0000256" key="4">
    <source>
        <dbReference type="ARBA" id="ARBA00022679"/>
    </source>
</evidence>
<keyword evidence="10" id="KW-0460">Magnesium</keyword>
<keyword evidence="10" id="KW-0119">Carbohydrate metabolism</keyword>
<comment type="domain">
    <text evidence="10">The Walker A ATP-binding motif also binds Pi and PPi.</text>
</comment>
<dbReference type="Pfam" id="PF02603">
    <property type="entry name" value="Hpr_kinase_N"/>
    <property type="match status" value="1"/>
</dbReference>
<keyword evidence="3 10" id="KW-0723">Serine/threonine-protein kinase</keyword>
<dbReference type="EMBL" id="JAGGKS010000007">
    <property type="protein sequence ID" value="MBP1926486.1"/>
    <property type="molecule type" value="Genomic_DNA"/>
</dbReference>
<keyword evidence="10" id="KW-0479">Metal-binding</keyword>
<feature type="active site" description="Proton acceptor; for phosphorylation activity. Proton donor; for dephosphorylation activity" evidence="10">
    <location>
        <position position="177"/>
    </location>
</feature>
<dbReference type="EC" id="2.7.11.-" evidence="10"/>
<comment type="cofactor">
    <cofactor evidence="10">
        <name>Mg(2+)</name>
        <dbReference type="ChEBI" id="CHEBI:18420"/>
    </cofactor>
</comment>
<feature type="active site" evidence="10">
    <location>
        <position position="138"/>
    </location>
</feature>
<feature type="binding site" evidence="10">
    <location>
        <position position="160"/>
    </location>
    <ligand>
        <name>Mg(2+)</name>
        <dbReference type="ChEBI" id="CHEBI:18420"/>
    </ligand>
</feature>
<dbReference type="PANTHER" id="PTHR30305:SF1">
    <property type="entry name" value="HPR KINASE_PHOSPHORYLASE"/>
    <property type="match status" value="1"/>
</dbReference>
<keyword evidence="4 10" id="KW-0808">Transferase</keyword>
<comment type="caution">
    <text evidence="13">The sequence shown here is derived from an EMBL/GenBank/DDBJ whole genome shotgun (WGS) entry which is preliminary data.</text>
</comment>
<comment type="function">
    <text evidence="10">Catalyzes the ATP- as well as the pyrophosphate-dependent phosphorylation of a specific serine residue in HPr, a phosphocarrier protein of the phosphoenolpyruvate-dependent sugar phosphotransferase system (PTS). HprK/P also catalyzes the pyrophosphate-producing, inorganic phosphate-dependent dephosphorylation (phosphorolysis) of seryl-phosphorylated HPr (P-Ser-HPr). The two antagonistic activities of HprK/P are regulated by several intracellular metabolites, which change their concentration in response to the absence or presence of rapidly metabolisable carbon sources (glucose, fructose, etc.) in the growth medium. Therefore, by controlling the phosphorylation state of HPr, HPrK/P is a sensor enzyme that plays a major role in the regulation of carbon metabolism and sugar transport: it mediates carbon catabolite repression (CCR), and regulates PTS-catalyzed carbohydrate uptake and inducer exclusion.</text>
</comment>
<evidence type="ECO:0000259" key="11">
    <source>
        <dbReference type="Pfam" id="PF02603"/>
    </source>
</evidence>
<evidence type="ECO:0000256" key="2">
    <source>
        <dbReference type="ARBA" id="ARBA00006883"/>
    </source>
</evidence>
<dbReference type="SUPFAM" id="SSF53795">
    <property type="entry name" value="PEP carboxykinase-like"/>
    <property type="match status" value="1"/>
</dbReference>
<proteinExistence type="inferred from homology"/>
<accession>A0ABS4GFM5</accession>
<feature type="binding site" evidence="10">
    <location>
        <begin position="153"/>
        <end position="160"/>
    </location>
    <ligand>
        <name>ATP</name>
        <dbReference type="ChEBI" id="CHEBI:30616"/>
    </ligand>
</feature>
<feature type="region of interest" description="Important for the catalytic mechanism of dephosphorylation" evidence="10">
    <location>
        <begin position="263"/>
        <end position="268"/>
    </location>
</feature>
<keyword evidence="7 10" id="KW-0067">ATP-binding</keyword>
<keyword evidence="14" id="KW-1185">Reference proteome</keyword>
<dbReference type="EC" id="2.7.4.-" evidence="10"/>
<feature type="domain" description="HPr kinase/phosphorylase C-terminal" evidence="12">
    <location>
        <begin position="129"/>
        <end position="297"/>
    </location>
</feature>
<comment type="similarity">
    <text evidence="2 10">Belongs to the HPrK/P family.</text>
</comment>
<evidence type="ECO:0000259" key="12">
    <source>
        <dbReference type="Pfam" id="PF07475"/>
    </source>
</evidence>
<keyword evidence="5 10" id="KW-0547">Nucleotide-binding</keyword>
<dbReference type="SUPFAM" id="SSF75138">
    <property type="entry name" value="HprK N-terminal domain-like"/>
    <property type="match status" value="1"/>
</dbReference>
<evidence type="ECO:0000256" key="3">
    <source>
        <dbReference type="ARBA" id="ARBA00022527"/>
    </source>
</evidence>
<evidence type="ECO:0000256" key="6">
    <source>
        <dbReference type="ARBA" id="ARBA00022777"/>
    </source>
</evidence>
<evidence type="ECO:0000313" key="14">
    <source>
        <dbReference type="Proteomes" id="UP001519342"/>
    </source>
</evidence>
<dbReference type="Pfam" id="PF07475">
    <property type="entry name" value="Hpr_kinase_C"/>
    <property type="match status" value="1"/>
</dbReference>
<dbReference type="InterPro" id="IPR003755">
    <property type="entry name" value="HPr(Ser)_kin/Pase"/>
</dbReference>
<reference evidence="13 14" key="1">
    <citation type="submission" date="2021-03" db="EMBL/GenBank/DDBJ databases">
        <title>Genomic Encyclopedia of Type Strains, Phase IV (KMG-IV): sequencing the most valuable type-strain genomes for metagenomic binning, comparative biology and taxonomic classification.</title>
        <authorList>
            <person name="Goeker M."/>
        </authorList>
    </citation>
    <scope>NUCLEOTIDE SEQUENCE [LARGE SCALE GENOMIC DNA]</scope>
    <source>
        <strain evidence="13 14">DSM 24004</strain>
    </source>
</reference>
<dbReference type="RefSeq" id="WP_209512225.1">
    <property type="nucleotide sequence ID" value="NZ_JAGGKS010000007.1"/>
</dbReference>
<comment type="catalytic activity">
    <reaction evidence="1 10">
        <text>[HPr protein]-L-serine + ATP = [HPr protein]-O-phospho-L-serine + ADP + H(+)</text>
        <dbReference type="Rhea" id="RHEA:46600"/>
        <dbReference type="Rhea" id="RHEA-COMP:11602"/>
        <dbReference type="Rhea" id="RHEA-COMP:11603"/>
        <dbReference type="ChEBI" id="CHEBI:15378"/>
        <dbReference type="ChEBI" id="CHEBI:29999"/>
        <dbReference type="ChEBI" id="CHEBI:30616"/>
        <dbReference type="ChEBI" id="CHEBI:83421"/>
        <dbReference type="ChEBI" id="CHEBI:456216"/>
    </reaction>
</comment>
<comment type="subunit">
    <text evidence="10">Homohexamer.</text>
</comment>
<dbReference type="GO" id="GO:0016301">
    <property type="term" value="F:kinase activity"/>
    <property type="evidence" value="ECO:0007669"/>
    <property type="project" value="UniProtKB-KW"/>
</dbReference>
<dbReference type="InterPro" id="IPR011126">
    <property type="entry name" value="Hpr_kin/Pase_Hpr_N"/>
</dbReference>
<gene>
    <name evidence="10" type="primary">hprK</name>
    <name evidence="13" type="ORF">J2Z76_002355</name>
</gene>
<dbReference type="Gene3D" id="3.40.50.300">
    <property type="entry name" value="P-loop containing nucleotide triphosphate hydrolases"/>
    <property type="match status" value="1"/>
</dbReference>
<evidence type="ECO:0000256" key="1">
    <source>
        <dbReference type="ARBA" id="ARBA00001120"/>
    </source>
</evidence>
<evidence type="ECO:0000256" key="9">
    <source>
        <dbReference type="ARBA" id="ARBA00047657"/>
    </source>
</evidence>
<feature type="active site" evidence="10">
    <location>
        <position position="242"/>
    </location>
</feature>
<dbReference type="NCBIfam" id="TIGR00679">
    <property type="entry name" value="hpr-ser"/>
    <property type="match status" value="1"/>
</dbReference>
<organism evidence="13 14">
    <name type="scientific">Sedimentibacter acidaminivorans</name>
    <dbReference type="NCBI Taxonomy" id="913099"/>
    <lineage>
        <taxon>Bacteria</taxon>
        <taxon>Bacillati</taxon>
        <taxon>Bacillota</taxon>
        <taxon>Tissierellia</taxon>
        <taxon>Sedimentibacter</taxon>
    </lineage>
</organism>
<feature type="domain" description="HPr(Ser) kinase/phosphorylase N-terminal" evidence="11">
    <location>
        <begin position="4"/>
        <end position="127"/>
    </location>
</feature>
<protein>
    <recommendedName>
        <fullName evidence="10">HPr kinase/phosphorylase</fullName>
        <shortName evidence="10">HPrK/P</shortName>
        <ecNumber evidence="10">2.7.11.-</ecNumber>
        <ecNumber evidence="10">2.7.4.-</ecNumber>
    </recommendedName>
    <alternativeName>
        <fullName evidence="10">HPr(Ser) kinase/phosphorylase</fullName>
    </alternativeName>
</protein>
<dbReference type="CDD" id="cd01918">
    <property type="entry name" value="HprK_C"/>
    <property type="match status" value="1"/>
</dbReference>
<keyword evidence="6 10" id="KW-0418">Kinase</keyword>
<evidence type="ECO:0000256" key="5">
    <source>
        <dbReference type="ARBA" id="ARBA00022741"/>
    </source>
</evidence>
<sequence>MAYVKLEDLVVNMGLQPVYYPDNIQSRIYTPEIVRPGLQMAGYFDWFSFERVQIIGKTEMFYIRTLEEEVKKQRLDRFFSYPIPALVVANEMDVDDTVIYYAKKYKRPVFKANAKTTRLVNGMISYLEEQLALETTIHGVCLEVFGIGVFIKGKSGIGKSETSLELINRGHRLIADDAVIIRKIDNRLKATCPELTQHLMEIRGVGILDIKHLFGVGSIKLEQFIELAIELEEWDNKKEYDRIGLDENFIEILDVRVPTVIIPVRPGRNISAIIEIAAKNYRQKLLGYNALDMYNKRFYNMVQS</sequence>
<evidence type="ECO:0000313" key="13">
    <source>
        <dbReference type="EMBL" id="MBP1926486.1"/>
    </source>
</evidence>
<feature type="active site" evidence="10">
    <location>
        <position position="159"/>
    </location>
</feature>
<comment type="miscellaneous">
    <text evidence="10">Both phosphorylation and phosphorolysis are carried out by the same active site and suggest a common mechanism for both reactions.</text>
</comment>
<name>A0ABS4GFM5_9FIRM</name>
<dbReference type="Gene3D" id="3.40.1390.20">
    <property type="entry name" value="HprK N-terminal domain-like"/>
    <property type="match status" value="1"/>
</dbReference>
<evidence type="ECO:0000256" key="7">
    <source>
        <dbReference type="ARBA" id="ARBA00022840"/>
    </source>
</evidence>
<feature type="region of interest" description="Important for the catalytic mechanism of both phosphorylation and dephosphorylation" evidence="10">
    <location>
        <begin position="200"/>
        <end position="209"/>
    </location>
</feature>
<dbReference type="Proteomes" id="UP001519342">
    <property type="component" value="Unassembled WGS sequence"/>
</dbReference>
<dbReference type="InterPro" id="IPR011104">
    <property type="entry name" value="Hpr_kin/Pase_C"/>
</dbReference>
<dbReference type="InterPro" id="IPR027417">
    <property type="entry name" value="P-loop_NTPase"/>
</dbReference>
<dbReference type="HAMAP" id="MF_01249">
    <property type="entry name" value="HPr_kinase"/>
    <property type="match status" value="1"/>
</dbReference>
<evidence type="ECO:0000256" key="8">
    <source>
        <dbReference type="ARBA" id="ARBA00023268"/>
    </source>
</evidence>
<dbReference type="InterPro" id="IPR028979">
    <property type="entry name" value="Ser_kin/Pase_Hpr-like_N_sf"/>
</dbReference>
<feature type="binding site" evidence="10">
    <location>
        <position position="201"/>
    </location>
    <ligand>
        <name>Mg(2+)</name>
        <dbReference type="ChEBI" id="CHEBI:18420"/>
    </ligand>
</feature>
<evidence type="ECO:0000256" key="10">
    <source>
        <dbReference type="HAMAP-Rule" id="MF_01249"/>
    </source>
</evidence>
<comment type="catalytic activity">
    <reaction evidence="9 10">
        <text>[HPr protein]-O-phospho-L-serine + phosphate + H(+) = [HPr protein]-L-serine + diphosphate</text>
        <dbReference type="Rhea" id="RHEA:46604"/>
        <dbReference type="Rhea" id="RHEA-COMP:11602"/>
        <dbReference type="Rhea" id="RHEA-COMP:11603"/>
        <dbReference type="ChEBI" id="CHEBI:15378"/>
        <dbReference type="ChEBI" id="CHEBI:29999"/>
        <dbReference type="ChEBI" id="CHEBI:33019"/>
        <dbReference type="ChEBI" id="CHEBI:43474"/>
        <dbReference type="ChEBI" id="CHEBI:83421"/>
    </reaction>
</comment>